<protein>
    <recommendedName>
        <fullName evidence="6">LRRNT domain-containing protein</fullName>
    </recommendedName>
</protein>
<dbReference type="PROSITE" id="PS51450">
    <property type="entry name" value="LRR"/>
    <property type="match status" value="1"/>
</dbReference>
<keyword evidence="3" id="KW-0677">Repeat</keyword>
<evidence type="ECO:0000313" key="7">
    <source>
        <dbReference type="EMBL" id="KAG5284563.1"/>
    </source>
</evidence>
<dbReference type="Proteomes" id="UP000823561">
    <property type="component" value="Chromosome 2"/>
</dbReference>
<dbReference type="EMBL" id="JADWDJ010000002">
    <property type="protein sequence ID" value="KAG5284563.1"/>
    <property type="molecule type" value="Genomic_DNA"/>
</dbReference>
<name>A0AAV6HBH7_9TELE</name>
<feature type="compositionally biased region" description="Polar residues" evidence="4">
    <location>
        <begin position="415"/>
        <end position="426"/>
    </location>
</feature>
<dbReference type="FunFam" id="3.80.10.10:FF:000445">
    <property type="entry name" value="Oligodendrocyte myelin glycoprotein b"/>
    <property type="match status" value="1"/>
</dbReference>
<proteinExistence type="predicted"/>
<dbReference type="AlphaFoldDB" id="A0AAV6HBH7"/>
<dbReference type="InterPro" id="IPR032675">
    <property type="entry name" value="LRR_dom_sf"/>
</dbReference>
<evidence type="ECO:0000256" key="4">
    <source>
        <dbReference type="SAM" id="MobiDB-lite"/>
    </source>
</evidence>
<feature type="signal peptide" evidence="5">
    <location>
        <begin position="1"/>
        <end position="33"/>
    </location>
</feature>
<evidence type="ECO:0000256" key="5">
    <source>
        <dbReference type="SAM" id="SignalP"/>
    </source>
</evidence>
<feature type="chain" id="PRO_5043686398" description="LRRNT domain-containing protein" evidence="5">
    <location>
        <begin position="34"/>
        <end position="445"/>
    </location>
</feature>
<reference evidence="7" key="1">
    <citation type="submission" date="2020-10" db="EMBL/GenBank/DDBJ databases">
        <title>Chromosome-scale genome assembly of the Allis shad, Alosa alosa.</title>
        <authorList>
            <person name="Margot Z."/>
            <person name="Christophe K."/>
            <person name="Cabau C."/>
            <person name="Louis A."/>
            <person name="Berthelot C."/>
            <person name="Parey E."/>
            <person name="Roest Crollius H."/>
            <person name="Montfort J."/>
            <person name="Robinson-Rechavi M."/>
            <person name="Bucao C."/>
            <person name="Bouchez O."/>
            <person name="Gislard M."/>
            <person name="Lluch J."/>
            <person name="Milhes M."/>
            <person name="Lampietro C."/>
            <person name="Lopez Roques C."/>
            <person name="Donnadieu C."/>
            <person name="Braasch I."/>
            <person name="Desvignes T."/>
            <person name="Postlethwait J."/>
            <person name="Bobe J."/>
            <person name="Guiguen Y."/>
        </authorList>
    </citation>
    <scope>NUCLEOTIDE SEQUENCE</scope>
    <source>
        <strain evidence="7">M-15738</strain>
        <tissue evidence="7">Blood</tissue>
    </source>
</reference>
<keyword evidence="8" id="KW-1185">Reference proteome</keyword>
<evidence type="ECO:0000313" key="8">
    <source>
        <dbReference type="Proteomes" id="UP000823561"/>
    </source>
</evidence>
<dbReference type="InterPro" id="IPR051071">
    <property type="entry name" value="LRR-bact_E3_ubiq_ligases"/>
</dbReference>
<evidence type="ECO:0000256" key="1">
    <source>
        <dbReference type="ARBA" id="ARBA00022614"/>
    </source>
</evidence>
<dbReference type="Gene3D" id="3.80.10.10">
    <property type="entry name" value="Ribonuclease Inhibitor"/>
    <property type="match status" value="2"/>
</dbReference>
<evidence type="ECO:0000256" key="2">
    <source>
        <dbReference type="ARBA" id="ARBA00022729"/>
    </source>
</evidence>
<dbReference type="PRINTS" id="PR00019">
    <property type="entry name" value="LEURICHRPT"/>
</dbReference>
<evidence type="ECO:0000259" key="6">
    <source>
        <dbReference type="SMART" id="SM00013"/>
    </source>
</evidence>
<organism evidence="7 8">
    <name type="scientific">Alosa alosa</name>
    <name type="common">allis shad</name>
    <dbReference type="NCBI Taxonomy" id="278164"/>
    <lineage>
        <taxon>Eukaryota</taxon>
        <taxon>Metazoa</taxon>
        <taxon>Chordata</taxon>
        <taxon>Craniata</taxon>
        <taxon>Vertebrata</taxon>
        <taxon>Euteleostomi</taxon>
        <taxon>Actinopterygii</taxon>
        <taxon>Neopterygii</taxon>
        <taxon>Teleostei</taxon>
        <taxon>Clupei</taxon>
        <taxon>Clupeiformes</taxon>
        <taxon>Clupeoidei</taxon>
        <taxon>Clupeidae</taxon>
        <taxon>Alosa</taxon>
    </lineage>
</organism>
<dbReference type="Pfam" id="PF00560">
    <property type="entry name" value="LRR_1"/>
    <property type="match status" value="2"/>
</dbReference>
<dbReference type="Pfam" id="PF13855">
    <property type="entry name" value="LRR_8"/>
    <property type="match status" value="1"/>
</dbReference>
<feature type="region of interest" description="Disordered" evidence="4">
    <location>
        <begin position="291"/>
        <end position="319"/>
    </location>
</feature>
<keyword evidence="2 5" id="KW-0732">Signal</keyword>
<sequence length="445" mass="49943">MVTKGRCVLMVPPWAFFVAVLLLLPALPWRTLALCPLPCACSESHREVDCSWRGLRLLPSGLQHNVHALNLSHNRLTDLDRVLSPFSHLRSLDVSHNRLSRLPAELPRSLWELWASGNRLRLLHKNDTAYHWNLRLLDLSANKLERVVFINNTLPALRTLDLSRNRFWTVPTNIPRHVETVDLSHNTLVQVLPGSLDKLGRLQRLYLHANRFSAVSEGTLERLAALRLITLGDNPWACDEQRNISYLLSWLRRTHASVLGCPCHTWHTCGETHLATTRGWHYASYTPAPHTPGMDADGSPPHADNDLGRRRHRNRYPAPPMRAVTAGYWPESALLDMHRPRETLGSTADYQSRWPPGGFLVTSPPSGLSTPDEAYTTQRYFTASDYDSTEAALTTSTRKTTTLRTRSVKKGNQGKVPNSGHSPEASLSSTLTAMVSLLLVFAMGL</sequence>
<dbReference type="InterPro" id="IPR000372">
    <property type="entry name" value="LRRNT"/>
</dbReference>
<dbReference type="PANTHER" id="PTHR47114">
    <property type="match status" value="1"/>
</dbReference>
<dbReference type="SMART" id="SM00013">
    <property type="entry name" value="LRRNT"/>
    <property type="match status" value="1"/>
</dbReference>
<feature type="domain" description="LRRNT" evidence="6">
    <location>
        <begin position="34"/>
        <end position="68"/>
    </location>
</feature>
<comment type="caution">
    <text evidence="7">The sequence shown here is derived from an EMBL/GenBank/DDBJ whole genome shotgun (WGS) entry which is preliminary data.</text>
</comment>
<dbReference type="PANTHER" id="PTHR47114:SF4">
    <property type="entry name" value="OLIGODENDROCYTE MYELIN GLYCOPROTEIN B"/>
    <property type="match status" value="1"/>
</dbReference>
<evidence type="ECO:0000256" key="3">
    <source>
        <dbReference type="ARBA" id="ARBA00022737"/>
    </source>
</evidence>
<dbReference type="SMART" id="SM00369">
    <property type="entry name" value="LRR_TYP"/>
    <property type="match status" value="4"/>
</dbReference>
<dbReference type="SUPFAM" id="SSF52058">
    <property type="entry name" value="L domain-like"/>
    <property type="match status" value="1"/>
</dbReference>
<gene>
    <name evidence="7" type="ORF">AALO_G00028050</name>
</gene>
<dbReference type="InterPro" id="IPR001611">
    <property type="entry name" value="Leu-rich_rpt"/>
</dbReference>
<feature type="compositionally biased region" description="Low complexity" evidence="4">
    <location>
        <begin position="395"/>
        <end position="405"/>
    </location>
</feature>
<accession>A0AAV6HBH7</accession>
<dbReference type="Pfam" id="PF01462">
    <property type="entry name" value="LRRNT"/>
    <property type="match status" value="1"/>
</dbReference>
<keyword evidence="1" id="KW-0433">Leucine-rich repeat</keyword>
<dbReference type="InterPro" id="IPR003591">
    <property type="entry name" value="Leu-rich_rpt_typical-subtyp"/>
</dbReference>
<feature type="region of interest" description="Disordered" evidence="4">
    <location>
        <begin position="395"/>
        <end position="426"/>
    </location>
</feature>
<dbReference type="GO" id="GO:0031102">
    <property type="term" value="P:neuron projection regeneration"/>
    <property type="evidence" value="ECO:0007669"/>
    <property type="project" value="TreeGrafter"/>
</dbReference>